<evidence type="ECO:0000313" key="2">
    <source>
        <dbReference type="EMBL" id="KRG58976.1"/>
    </source>
</evidence>
<proteinExistence type="predicted"/>
<sequence>MHGHYLQTEPARADVDASGQSLLLEFGAPWCGHCQAAQPAIRPLLGDQPQLEHLKIEDGRGEPPGRSFRITLRPTLVLLRGGQQLARVVGPLSAADLLPLRKAQAAL</sequence>
<comment type="caution">
    <text evidence="2">The sequence shown here is derived from an EMBL/GenBank/DDBJ whole genome shotgun (WGS) entry which is preliminary data.</text>
</comment>
<name>A0A0R0BPG8_9GAMM</name>
<gene>
    <name evidence="2" type="ORF">ABB25_05800</name>
</gene>
<dbReference type="OrthoDB" id="215495at2"/>
<dbReference type="InterPro" id="IPR036249">
    <property type="entry name" value="Thioredoxin-like_sf"/>
</dbReference>
<dbReference type="EMBL" id="LDJH01000008">
    <property type="protein sequence ID" value="KRG58976.1"/>
    <property type="molecule type" value="Genomic_DNA"/>
</dbReference>
<keyword evidence="3" id="KW-1185">Reference proteome</keyword>
<dbReference type="PATRIC" id="fig|266128.3.peg.2827"/>
<dbReference type="STRING" id="266128.ABB25_05800"/>
<organism evidence="2 3">
    <name type="scientific">Stenotrophomonas koreensis</name>
    <dbReference type="NCBI Taxonomy" id="266128"/>
    <lineage>
        <taxon>Bacteria</taxon>
        <taxon>Pseudomonadati</taxon>
        <taxon>Pseudomonadota</taxon>
        <taxon>Gammaproteobacteria</taxon>
        <taxon>Lysobacterales</taxon>
        <taxon>Lysobacteraceae</taxon>
        <taxon>Stenotrophomonas</taxon>
    </lineage>
</organism>
<feature type="domain" description="Thioredoxin" evidence="1">
    <location>
        <begin position="12"/>
        <end position="97"/>
    </location>
</feature>
<dbReference type="Pfam" id="PF00085">
    <property type="entry name" value="Thioredoxin"/>
    <property type="match status" value="1"/>
</dbReference>
<dbReference type="Gene3D" id="3.40.30.10">
    <property type="entry name" value="Glutaredoxin"/>
    <property type="match status" value="1"/>
</dbReference>
<reference evidence="2 3" key="1">
    <citation type="submission" date="2015-05" db="EMBL/GenBank/DDBJ databases">
        <title>Genome sequencing and analysis of members of genus Stenotrophomonas.</title>
        <authorList>
            <person name="Patil P.P."/>
            <person name="Midha S."/>
            <person name="Patil P.B."/>
        </authorList>
    </citation>
    <scope>NUCLEOTIDE SEQUENCE [LARGE SCALE GENOMIC DNA]</scope>
    <source>
        <strain evidence="2 3">DSM 17805</strain>
    </source>
</reference>
<protein>
    <submittedName>
        <fullName evidence="2">Thioredoxin</fullName>
    </submittedName>
</protein>
<dbReference type="AlphaFoldDB" id="A0A0R0BPG8"/>
<dbReference type="InterPro" id="IPR013766">
    <property type="entry name" value="Thioredoxin_domain"/>
</dbReference>
<dbReference type="RefSeq" id="WP_057664846.1">
    <property type="nucleotide sequence ID" value="NZ_LDJH01000008.1"/>
</dbReference>
<accession>A0A0R0BPG8</accession>
<dbReference type="CDD" id="cd02947">
    <property type="entry name" value="TRX_family"/>
    <property type="match status" value="1"/>
</dbReference>
<dbReference type="SUPFAM" id="SSF52833">
    <property type="entry name" value="Thioredoxin-like"/>
    <property type="match status" value="1"/>
</dbReference>
<evidence type="ECO:0000313" key="3">
    <source>
        <dbReference type="Proteomes" id="UP000051254"/>
    </source>
</evidence>
<evidence type="ECO:0000259" key="1">
    <source>
        <dbReference type="Pfam" id="PF00085"/>
    </source>
</evidence>
<dbReference type="Proteomes" id="UP000051254">
    <property type="component" value="Unassembled WGS sequence"/>
</dbReference>